<keyword evidence="1" id="KW-0732">Signal</keyword>
<dbReference type="EMBL" id="VTEI01000005">
    <property type="protein sequence ID" value="TYS16659.1"/>
    <property type="molecule type" value="Genomic_DNA"/>
</dbReference>
<sequence>MKLLYSILLIFLLIISSGCQQNDPAVTDSITSTIAKEYLEQEGYEVLSYEKLQESYTLTKKKLETLPYQFYWMMPGNDPYPHIGKTVDVEKFLVRNHPLDDWECCGGIKAKGKVYTYVYVVEGKVIGGTSFPYGAENSDLGGGYWSLDGRTDE</sequence>
<dbReference type="OrthoDB" id="1904509at2"/>
<dbReference type="PROSITE" id="PS51257">
    <property type="entry name" value="PROKAR_LIPOPROTEIN"/>
    <property type="match status" value="1"/>
</dbReference>
<name>A0A5D4NRZ5_9BACI</name>
<protein>
    <recommendedName>
        <fullName evidence="4">DUF4830 domain-containing protein</fullName>
    </recommendedName>
</protein>
<dbReference type="AlphaFoldDB" id="A0A5D4NRZ5"/>
<organism evidence="2 3">
    <name type="scientific">Rossellomorea vietnamensis</name>
    <dbReference type="NCBI Taxonomy" id="218284"/>
    <lineage>
        <taxon>Bacteria</taxon>
        <taxon>Bacillati</taxon>
        <taxon>Bacillota</taxon>
        <taxon>Bacilli</taxon>
        <taxon>Bacillales</taxon>
        <taxon>Bacillaceae</taxon>
        <taxon>Rossellomorea</taxon>
    </lineage>
</organism>
<proteinExistence type="predicted"/>
<evidence type="ECO:0000256" key="1">
    <source>
        <dbReference type="SAM" id="SignalP"/>
    </source>
</evidence>
<feature type="signal peptide" evidence="1">
    <location>
        <begin position="1"/>
        <end position="21"/>
    </location>
</feature>
<feature type="chain" id="PRO_5038380221" description="DUF4830 domain-containing protein" evidence="1">
    <location>
        <begin position="22"/>
        <end position="153"/>
    </location>
</feature>
<comment type="caution">
    <text evidence="2">The sequence shown here is derived from an EMBL/GenBank/DDBJ whole genome shotgun (WGS) entry which is preliminary data.</text>
</comment>
<accession>A0A5D4NRZ5</accession>
<evidence type="ECO:0008006" key="4">
    <source>
        <dbReference type="Google" id="ProtNLM"/>
    </source>
</evidence>
<dbReference type="Proteomes" id="UP000322267">
    <property type="component" value="Unassembled WGS sequence"/>
</dbReference>
<gene>
    <name evidence="2" type="ORF">FZC78_11765</name>
</gene>
<reference evidence="2 3" key="1">
    <citation type="submission" date="2019-08" db="EMBL/GenBank/DDBJ databases">
        <title>Bacillus genomes from the desert of Cuatro Cienegas, Coahuila.</title>
        <authorList>
            <person name="Olmedo-Alvarez G."/>
        </authorList>
    </citation>
    <scope>NUCLEOTIDE SEQUENCE [LARGE SCALE GENOMIC DNA]</scope>
    <source>
        <strain evidence="2 3">CH34_1T</strain>
    </source>
</reference>
<evidence type="ECO:0000313" key="3">
    <source>
        <dbReference type="Proteomes" id="UP000322267"/>
    </source>
</evidence>
<evidence type="ECO:0000313" key="2">
    <source>
        <dbReference type="EMBL" id="TYS16659.1"/>
    </source>
</evidence>
<dbReference type="RefSeq" id="WP_148939896.1">
    <property type="nucleotide sequence ID" value="NZ_VTEI01000005.1"/>
</dbReference>